<gene>
    <name evidence="3" type="primary">LOC106011200</name>
</gene>
<name>A0ABM0ZVK8_APLCA</name>
<feature type="compositionally biased region" description="Polar residues" evidence="1">
    <location>
        <begin position="61"/>
        <end position="77"/>
    </location>
</feature>
<proteinExistence type="predicted"/>
<feature type="compositionally biased region" description="Low complexity" evidence="1">
    <location>
        <begin position="160"/>
        <end position="173"/>
    </location>
</feature>
<evidence type="ECO:0000313" key="3">
    <source>
        <dbReference type="RefSeq" id="XP_012935448.1"/>
    </source>
</evidence>
<keyword evidence="2" id="KW-1185">Reference proteome</keyword>
<feature type="region of interest" description="Disordered" evidence="1">
    <location>
        <begin position="155"/>
        <end position="182"/>
    </location>
</feature>
<feature type="region of interest" description="Disordered" evidence="1">
    <location>
        <begin position="261"/>
        <end position="300"/>
    </location>
</feature>
<evidence type="ECO:0000313" key="2">
    <source>
        <dbReference type="Proteomes" id="UP000694888"/>
    </source>
</evidence>
<evidence type="ECO:0000256" key="1">
    <source>
        <dbReference type="SAM" id="MobiDB-lite"/>
    </source>
</evidence>
<protein>
    <submittedName>
        <fullName evidence="3">Uncharacterized protein LOC106011200</fullName>
    </submittedName>
</protein>
<accession>A0ABM0ZVK8</accession>
<feature type="region of interest" description="Disordered" evidence="1">
    <location>
        <begin position="1"/>
        <end position="106"/>
    </location>
</feature>
<feature type="compositionally biased region" description="Polar residues" evidence="1">
    <location>
        <begin position="39"/>
        <end position="48"/>
    </location>
</feature>
<dbReference type="Proteomes" id="UP000694888">
    <property type="component" value="Unplaced"/>
</dbReference>
<reference evidence="3" key="1">
    <citation type="submission" date="2025-08" db="UniProtKB">
        <authorList>
            <consortium name="RefSeq"/>
        </authorList>
    </citation>
    <scope>IDENTIFICATION</scope>
</reference>
<dbReference type="RefSeq" id="XP_012935448.1">
    <property type="nucleotide sequence ID" value="XM_013079994.2"/>
</dbReference>
<sequence length="314" mass="34024">MFQQSRMMQRMATGRGSPRAPQSPFGTSPPDPLLISPQAVMSPNSAMRQPQQPGVQVSPQFNQVPMSSGFSGQSPNMSGGPGSFPGGPAIASGAPSFSAGSMTQSTASALQEFDMQYLDTSLNSMESKNVSGDAMGAGSSKSQYVKQELRNICSARSEKQQQQQQQQQQSQMQAMDFETSSELPLEILETIKDMSKDHGGPLSTMDEEEVVLQSREEAKRRVLQFRKLSNATIPVPVPEQSDDAEVKATSLFRNQLLRPVLNSQSPSGNKQMAQASGKNMESQVSIQQAENRTSLESIRPADNTNSLLCQLLSE</sequence>
<feature type="compositionally biased region" description="Low complexity" evidence="1">
    <location>
        <begin position="49"/>
        <end position="60"/>
    </location>
</feature>
<feature type="compositionally biased region" description="Low complexity" evidence="1">
    <location>
        <begin position="86"/>
        <end position="101"/>
    </location>
</feature>
<organism evidence="2 3">
    <name type="scientific">Aplysia californica</name>
    <name type="common">California sea hare</name>
    <dbReference type="NCBI Taxonomy" id="6500"/>
    <lineage>
        <taxon>Eukaryota</taxon>
        <taxon>Metazoa</taxon>
        <taxon>Spiralia</taxon>
        <taxon>Lophotrochozoa</taxon>
        <taxon>Mollusca</taxon>
        <taxon>Gastropoda</taxon>
        <taxon>Heterobranchia</taxon>
        <taxon>Euthyneura</taxon>
        <taxon>Tectipleura</taxon>
        <taxon>Aplysiida</taxon>
        <taxon>Aplysioidea</taxon>
        <taxon>Aplysiidae</taxon>
        <taxon>Aplysia</taxon>
    </lineage>
</organism>
<dbReference type="GeneID" id="106011200"/>